<gene>
    <name evidence="3" type="ORF">EDB81DRAFT_950651</name>
</gene>
<evidence type="ECO:0000313" key="3">
    <source>
        <dbReference type="EMBL" id="KAH7131336.1"/>
    </source>
</evidence>
<evidence type="ECO:0000313" key="4">
    <source>
        <dbReference type="Proteomes" id="UP000738349"/>
    </source>
</evidence>
<protein>
    <recommendedName>
        <fullName evidence="5">Secreted protein</fullName>
    </recommendedName>
</protein>
<dbReference type="PANTHER" id="PTHR35605">
    <property type="entry name" value="ECP2 EFFECTOR PROTEIN DOMAIN-CONTAINING PROTEIN-RELATED"/>
    <property type="match status" value="1"/>
</dbReference>
<evidence type="ECO:0000256" key="1">
    <source>
        <dbReference type="SAM" id="MobiDB-lite"/>
    </source>
</evidence>
<accession>A0A9P9E7D9</accession>
<feature type="chain" id="PRO_5040112431" description="Secreted protein" evidence="2">
    <location>
        <begin position="18"/>
        <end position="200"/>
    </location>
</feature>
<dbReference type="EMBL" id="JAGMUV010000017">
    <property type="protein sequence ID" value="KAH7131336.1"/>
    <property type="molecule type" value="Genomic_DNA"/>
</dbReference>
<name>A0A9P9E7D9_9HYPO</name>
<dbReference type="Proteomes" id="UP000738349">
    <property type="component" value="Unassembled WGS sequence"/>
</dbReference>
<keyword evidence="4" id="KW-1185">Reference proteome</keyword>
<comment type="caution">
    <text evidence="3">The sequence shown here is derived from an EMBL/GenBank/DDBJ whole genome shotgun (WGS) entry which is preliminary data.</text>
</comment>
<organism evidence="3 4">
    <name type="scientific">Dactylonectria macrodidyma</name>
    <dbReference type="NCBI Taxonomy" id="307937"/>
    <lineage>
        <taxon>Eukaryota</taxon>
        <taxon>Fungi</taxon>
        <taxon>Dikarya</taxon>
        <taxon>Ascomycota</taxon>
        <taxon>Pezizomycotina</taxon>
        <taxon>Sordariomycetes</taxon>
        <taxon>Hypocreomycetidae</taxon>
        <taxon>Hypocreales</taxon>
        <taxon>Nectriaceae</taxon>
        <taxon>Dactylonectria</taxon>
    </lineage>
</organism>
<feature type="signal peptide" evidence="2">
    <location>
        <begin position="1"/>
        <end position="17"/>
    </location>
</feature>
<evidence type="ECO:0008006" key="5">
    <source>
        <dbReference type="Google" id="ProtNLM"/>
    </source>
</evidence>
<sequence>MKASAILTVFYAALASASLLPPAIRSAKTVEKVVIPGPIKDVFSETSVVEGGLYSRELEEPEQVKKDERPDEMDIDDFHASNNFDKRAKEGETNCRWGGRGSAATLAIRDGIDYIKDNWFGANCVVEAGPKKCQRFTCSWNSAIWLCNDTKKKINVPCRYIAYSAEKIIDKCGWYDWEPRVQGQRFHNQDWNVIVGKDSC</sequence>
<dbReference type="PANTHER" id="PTHR35605:SF1">
    <property type="entry name" value="ECP2 EFFECTOR PROTEIN DOMAIN-CONTAINING PROTEIN-RELATED"/>
    <property type="match status" value="1"/>
</dbReference>
<feature type="region of interest" description="Disordered" evidence="1">
    <location>
        <begin position="59"/>
        <end position="78"/>
    </location>
</feature>
<keyword evidence="2" id="KW-0732">Signal</keyword>
<feature type="compositionally biased region" description="Basic and acidic residues" evidence="1">
    <location>
        <begin position="59"/>
        <end position="69"/>
    </location>
</feature>
<reference evidence="3" key="1">
    <citation type="journal article" date="2021" name="Nat. Commun.">
        <title>Genetic determinants of endophytism in the Arabidopsis root mycobiome.</title>
        <authorList>
            <person name="Mesny F."/>
            <person name="Miyauchi S."/>
            <person name="Thiergart T."/>
            <person name="Pickel B."/>
            <person name="Atanasova L."/>
            <person name="Karlsson M."/>
            <person name="Huettel B."/>
            <person name="Barry K.W."/>
            <person name="Haridas S."/>
            <person name="Chen C."/>
            <person name="Bauer D."/>
            <person name="Andreopoulos W."/>
            <person name="Pangilinan J."/>
            <person name="LaButti K."/>
            <person name="Riley R."/>
            <person name="Lipzen A."/>
            <person name="Clum A."/>
            <person name="Drula E."/>
            <person name="Henrissat B."/>
            <person name="Kohler A."/>
            <person name="Grigoriev I.V."/>
            <person name="Martin F.M."/>
            <person name="Hacquard S."/>
        </authorList>
    </citation>
    <scope>NUCLEOTIDE SEQUENCE</scope>
    <source>
        <strain evidence="3">MPI-CAGE-AT-0147</strain>
    </source>
</reference>
<evidence type="ECO:0000256" key="2">
    <source>
        <dbReference type="SAM" id="SignalP"/>
    </source>
</evidence>
<dbReference type="AlphaFoldDB" id="A0A9P9E7D9"/>
<dbReference type="OrthoDB" id="3552888at2759"/>
<proteinExistence type="predicted"/>